<accession>A0AA36IWJ9</accession>
<dbReference type="Proteomes" id="UP001178507">
    <property type="component" value="Unassembled WGS sequence"/>
</dbReference>
<comment type="caution">
    <text evidence="1">The sequence shown here is derived from an EMBL/GenBank/DDBJ whole genome shotgun (WGS) entry which is preliminary data.</text>
</comment>
<reference evidence="1" key="1">
    <citation type="submission" date="2023-08" db="EMBL/GenBank/DDBJ databases">
        <authorList>
            <person name="Chen Y."/>
            <person name="Shah S."/>
            <person name="Dougan E. K."/>
            <person name="Thang M."/>
            <person name="Chan C."/>
        </authorList>
    </citation>
    <scope>NUCLEOTIDE SEQUENCE</scope>
</reference>
<sequence>MARVLAPEELPAEPQVPCRVAVSPRPMTPPRSAGGAAWASPPSVLHLPGQCAGFAQARLGSTSILRLPGDAANRSLSRPRAKQEDARYVTPGNCMTAASLKE</sequence>
<keyword evidence="2" id="KW-1185">Reference proteome</keyword>
<name>A0AA36IWJ9_9DINO</name>
<protein>
    <submittedName>
        <fullName evidence="1">Uncharacterized protein</fullName>
    </submittedName>
</protein>
<organism evidence="1 2">
    <name type="scientific">Effrenium voratum</name>
    <dbReference type="NCBI Taxonomy" id="2562239"/>
    <lineage>
        <taxon>Eukaryota</taxon>
        <taxon>Sar</taxon>
        <taxon>Alveolata</taxon>
        <taxon>Dinophyceae</taxon>
        <taxon>Suessiales</taxon>
        <taxon>Symbiodiniaceae</taxon>
        <taxon>Effrenium</taxon>
    </lineage>
</organism>
<gene>
    <name evidence="1" type="ORF">EVOR1521_LOCUS19726</name>
</gene>
<dbReference type="AlphaFoldDB" id="A0AA36IWJ9"/>
<dbReference type="EMBL" id="CAUJNA010003112">
    <property type="protein sequence ID" value="CAJ1395260.1"/>
    <property type="molecule type" value="Genomic_DNA"/>
</dbReference>
<evidence type="ECO:0000313" key="1">
    <source>
        <dbReference type="EMBL" id="CAJ1395260.1"/>
    </source>
</evidence>
<proteinExistence type="predicted"/>
<evidence type="ECO:0000313" key="2">
    <source>
        <dbReference type="Proteomes" id="UP001178507"/>
    </source>
</evidence>